<sequence length="88" mass="9986">MTITRMRLHWYDDVRGRGLPVVRSRLQSQKVLCSKPDSTENPSSMSPWCPLNLMSKIKRPHASHAGVARKFGDGCELNRRNRPNSDPG</sequence>
<accession>A0A4Y2DFE8</accession>
<keyword evidence="3" id="KW-1185">Reference proteome</keyword>
<organism evidence="2 3">
    <name type="scientific">Araneus ventricosus</name>
    <name type="common">Orbweaver spider</name>
    <name type="synonym">Epeira ventricosa</name>
    <dbReference type="NCBI Taxonomy" id="182803"/>
    <lineage>
        <taxon>Eukaryota</taxon>
        <taxon>Metazoa</taxon>
        <taxon>Ecdysozoa</taxon>
        <taxon>Arthropoda</taxon>
        <taxon>Chelicerata</taxon>
        <taxon>Arachnida</taxon>
        <taxon>Araneae</taxon>
        <taxon>Araneomorphae</taxon>
        <taxon>Entelegynae</taxon>
        <taxon>Araneoidea</taxon>
        <taxon>Araneidae</taxon>
        <taxon>Araneus</taxon>
    </lineage>
</organism>
<dbReference type="EMBL" id="BGPR01000352">
    <property type="protein sequence ID" value="GBM14959.1"/>
    <property type="molecule type" value="Genomic_DNA"/>
</dbReference>
<comment type="caution">
    <text evidence="2">The sequence shown here is derived from an EMBL/GenBank/DDBJ whole genome shotgun (WGS) entry which is preliminary data.</text>
</comment>
<evidence type="ECO:0000313" key="3">
    <source>
        <dbReference type="Proteomes" id="UP000499080"/>
    </source>
</evidence>
<name>A0A4Y2DFE8_ARAVE</name>
<protein>
    <submittedName>
        <fullName evidence="2">Uncharacterized protein</fullName>
    </submittedName>
</protein>
<dbReference type="Proteomes" id="UP000499080">
    <property type="component" value="Unassembled WGS sequence"/>
</dbReference>
<feature type="compositionally biased region" description="Basic and acidic residues" evidence="1">
    <location>
        <begin position="70"/>
        <end position="79"/>
    </location>
</feature>
<feature type="region of interest" description="Disordered" evidence="1">
    <location>
        <begin position="60"/>
        <end position="88"/>
    </location>
</feature>
<dbReference type="AlphaFoldDB" id="A0A4Y2DFE8"/>
<evidence type="ECO:0000313" key="2">
    <source>
        <dbReference type="EMBL" id="GBM14959.1"/>
    </source>
</evidence>
<proteinExistence type="predicted"/>
<evidence type="ECO:0000256" key="1">
    <source>
        <dbReference type="SAM" id="MobiDB-lite"/>
    </source>
</evidence>
<reference evidence="2 3" key="1">
    <citation type="journal article" date="2019" name="Sci. Rep.">
        <title>Orb-weaving spider Araneus ventricosus genome elucidates the spidroin gene catalogue.</title>
        <authorList>
            <person name="Kono N."/>
            <person name="Nakamura H."/>
            <person name="Ohtoshi R."/>
            <person name="Moran D.A.P."/>
            <person name="Shinohara A."/>
            <person name="Yoshida Y."/>
            <person name="Fujiwara M."/>
            <person name="Mori M."/>
            <person name="Tomita M."/>
            <person name="Arakawa K."/>
        </authorList>
    </citation>
    <scope>NUCLEOTIDE SEQUENCE [LARGE SCALE GENOMIC DNA]</scope>
</reference>
<gene>
    <name evidence="2" type="ORF">AVEN_116604_1</name>
</gene>